<dbReference type="GO" id="GO:0009423">
    <property type="term" value="P:chorismate biosynthetic process"/>
    <property type="evidence" value="ECO:0007669"/>
    <property type="project" value="UniProtKB-UniRule"/>
</dbReference>
<dbReference type="Pfam" id="PF01202">
    <property type="entry name" value="SKI"/>
    <property type="match status" value="1"/>
</dbReference>
<accession>A0AAU9E355</accession>
<evidence type="ECO:0000256" key="10">
    <source>
        <dbReference type="ARBA" id="ARBA00048567"/>
    </source>
</evidence>
<dbReference type="GO" id="GO:0005524">
    <property type="term" value="F:ATP binding"/>
    <property type="evidence" value="ECO:0007669"/>
    <property type="project" value="UniProtKB-UniRule"/>
</dbReference>
<dbReference type="GO" id="GO:0008652">
    <property type="term" value="P:amino acid biosynthetic process"/>
    <property type="evidence" value="ECO:0007669"/>
    <property type="project" value="UniProtKB-KW"/>
</dbReference>
<dbReference type="AlphaFoldDB" id="A0AAU9E355"/>
<name>A0AAU9E355_9FIRM</name>
<comment type="similarity">
    <text evidence="2 11">Belongs to the shikimate kinase family.</text>
</comment>
<evidence type="ECO:0000313" key="13">
    <source>
        <dbReference type="Proteomes" id="UP001321786"/>
    </source>
</evidence>
<dbReference type="EMBL" id="AP028654">
    <property type="protein sequence ID" value="BEP28989.1"/>
    <property type="molecule type" value="Genomic_DNA"/>
</dbReference>
<comment type="cofactor">
    <cofactor evidence="11">
        <name>Mg(2+)</name>
        <dbReference type="ChEBI" id="CHEBI:18420"/>
    </cofactor>
    <text evidence="11">Binds 1 Mg(2+) ion per subunit.</text>
</comment>
<dbReference type="PANTHER" id="PTHR21087">
    <property type="entry name" value="SHIKIMATE KINASE"/>
    <property type="match status" value="1"/>
</dbReference>
<keyword evidence="8 11" id="KW-0067">ATP-binding</keyword>
<feature type="binding site" evidence="11">
    <location>
        <position position="139"/>
    </location>
    <ligand>
        <name>substrate</name>
    </ligand>
</feature>
<proteinExistence type="inferred from homology"/>
<dbReference type="GO" id="GO:0004765">
    <property type="term" value="F:shikimate kinase activity"/>
    <property type="evidence" value="ECO:0007669"/>
    <property type="project" value="UniProtKB-UniRule"/>
</dbReference>
<keyword evidence="13" id="KW-1185">Reference proteome</keyword>
<keyword evidence="5 11" id="KW-0808">Transferase</keyword>
<keyword evidence="7 11" id="KW-0418">Kinase</keyword>
<evidence type="ECO:0000256" key="2">
    <source>
        <dbReference type="ARBA" id="ARBA00006997"/>
    </source>
</evidence>
<comment type="function">
    <text evidence="11">Catalyzes the specific phosphorylation of the 3-hydroxyl group of shikimic acid using ATP as a cosubstrate.</text>
</comment>
<keyword evidence="6 11" id="KW-0547">Nucleotide-binding</keyword>
<keyword evidence="11" id="KW-0460">Magnesium</keyword>
<keyword evidence="11" id="KW-0479">Metal-binding</keyword>
<dbReference type="Proteomes" id="UP001321786">
    <property type="component" value="Chromosome"/>
</dbReference>
<comment type="caution">
    <text evidence="11">Lacks conserved residue(s) required for the propagation of feature annotation.</text>
</comment>
<evidence type="ECO:0000256" key="6">
    <source>
        <dbReference type="ARBA" id="ARBA00022741"/>
    </source>
</evidence>
<feature type="binding site" evidence="11">
    <location>
        <position position="60"/>
    </location>
    <ligand>
        <name>substrate</name>
    </ligand>
</feature>
<organism evidence="12 13">
    <name type="scientific">Helicovermis profundi</name>
    <dbReference type="NCBI Taxonomy" id="3065157"/>
    <lineage>
        <taxon>Bacteria</taxon>
        <taxon>Bacillati</taxon>
        <taxon>Bacillota</taxon>
        <taxon>Clostridia</taxon>
        <taxon>Helicovermis</taxon>
    </lineage>
</organism>
<reference evidence="12 13" key="1">
    <citation type="submission" date="2023-08" db="EMBL/GenBank/DDBJ databases">
        <title>Helicovermis profunda gen. nov., sp. nov., a novel mesophilic, fermentative bacterium within the Bacillota from a deep-sea hydrothermal vent chimney.</title>
        <authorList>
            <person name="Miyazaki U."/>
            <person name="Mizutani D."/>
            <person name="Hashimoto Y."/>
            <person name="Tame A."/>
            <person name="Sawayama S."/>
            <person name="Miyazaki J."/>
            <person name="Takai K."/>
            <person name="Nakagawa S."/>
        </authorList>
    </citation>
    <scope>NUCLEOTIDE SEQUENCE [LARGE SCALE GENOMIC DNA]</scope>
    <source>
        <strain evidence="12 13">S502</strain>
    </source>
</reference>
<dbReference type="GO" id="GO:0009073">
    <property type="term" value="P:aromatic amino acid family biosynthetic process"/>
    <property type="evidence" value="ECO:0007669"/>
    <property type="project" value="UniProtKB-KW"/>
</dbReference>
<comment type="pathway">
    <text evidence="1 11">Metabolic intermediate biosynthesis; chorismate biosynthesis; chorismate from D-erythrose 4-phosphate and phosphoenolpyruvate: step 5/7.</text>
</comment>
<feature type="binding site" evidence="11">
    <location>
        <position position="82"/>
    </location>
    <ligand>
        <name>substrate</name>
    </ligand>
</feature>
<dbReference type="RefSeq" id="WP_338537283.1">
    <property type="nucleotide sequence ID" value="NZ_AP028654.1"/>
</dbReference>
<dbReference type="PANTHER" id="PTHR21087:SF16">
    <property type="entry name" value="SHIKIMATE KINASE 1, CHLOROPLASTIC"/>
    <property type="match status" value="1"/>
</dbReference>
<sequence>MKVFNNIYLIGMMGSGKSSISKLLSHEINFKVREMDEMIEEKFGKTINDIFNEFGESEFRIVESLVLNSLNQEKMCIISTGGGVILENDFNKIKKSNAVIYLKYSPKYLFLNLNKSISNRPLLDEENLLNKINDLYKKRNLLYKRASNIVIDCDGKNLEDIKIEILNIITVQK</sequence>
<dbReference type="InterPro" id="IPR000623">
    <property type="entry name" value="Shikimate_kinase/TSH1"/>
</dbReference>
<evidence type="ECO:0000256" key="3">
    <source>
        <dbReference type="ARBA" id="ARBA00012154"/>
    </source>
</evidence>
<feature type="binding site" evidence="11">
    <location>
        <position position="18"/>
    </location>
    <ligand>
        <name>Mg(2+)</name>
        <dbReference type="ChEBI" id="CHEBI:18420"/>
    </ligand>
</feature>
<comment type="subunit">
    <text evidence="11">Monomer.</text>
</comment>
<dbReference type="HAMAP" id="MF_00109">
    <property type="entry name" value="Shikimate_kinase"/>
    <property type="match status" value="1"/>
</dbReference>
<protein>
    <recommendedName>
        <fullName evidence="3 11">Shikimate kinase</fullName>
        <shortName evidence="11">SK</shortName>
        <ecNumber evidence="3 11">2.7.1.71</ecNumber>
    </recommendedName>
</protein>
<dbReference type="InterPro" id="IPR031322">
    <property type="entry name" value="Shikimate/glucono_kinase"/>
</dbReference>
<dbReference type="KEGG" id="hprf:HLPR_13200"/>
<feature type="binding site" evidence="11">
    <location>
        <position position="120"/>
    </location>
    <ligand>
        <name>ATP</name>
        <dbReference type="ChEBI" id="CHEBI:30616"/>
    </ligand>
</feature>
<dbReference type="GO" id="GO:0005829">
    <property type="term" value="C:cytosol"/>
    <property type="evidence" value="ECO:0007669"/>
    <property type="project" value="TreeGrafter"/>
</dbReference>
<gene>
    <name evidence="11" type="primary">aroK</name>
    <name evidence="12" type="ORF">HLPR_13200</name>
</gene>
<evidence type="ECO:0000256" key="5">
    <source>
        <dbReference type="ARBA" id="ARBA00022679"/>
    </source>
</evidence>
<dbReference type="PROSITE" id="PS01128">
    <property type="entry name" value="SHIKIMATE_KINASE"/>
    <property type="match status" value="1"/>
</dbReference>
<feature type="binding site" evidence="11">
    <location>
        <begin position="14"/>
        <end position="19"/>
    </location>
    <ligand>
        <name>ATP</name>
        <dbReference type="ChEBI" id="CHEBI:30616"/>
    </ligand>
</feature>
<dbReference type="InterPro" id="IPR023000">
    <property type="entry name" value="Shikimate_kinase_CS"/>
</dbReference>
<dbReference type="PRINTS" id="PR01100">
    <property type="entry name" value="SHIKIMTKNASE"/>
</dbReference>
<dbReference type="CDD" id="cd00464">
    <property type="entry name" value="SK"/>
    <property type="match status" value="1"/>
</dbReference>
<comment type="subcellular location">
    <subcellularLocation>
        <location evidence="11">Cytoplasm</location>
    </subcellularLocation>
</comment>
<feature type="binding site" evidence="11">
    <location>
        <position position="36"/>
    </location>
    <ligand>
        <name>substrate</name>
    </ligand>
</feature>
<evidence type="ECO:0000256" key="11">
    <source>
        <dbReference type="HAMAP-Rule" id="MF_00109"/>
    </source>
</evidence>
<evidence type="ECO:0000256" key="7">
    <source>
        <dbReference type="ARBA" id="ARBA00022777"/>
    </source>
</evidence>
<dbReference type="GO" id="GO:0000287">
    <property type="term" value="F:magnesium ion binding"/>
    <property type="evidence" value="ECO:0007669"/>
    <property type="project" value="UniProtKB-UniRule"/>
</dbReference>
<keyword evidence="9 11" id="KW-0057">Aromatic amino acid biosynthesis</keyword>
<dbReference type="InterPro" id="IPR027417">
    <property type="entry name" value="P-loop_NTPase"/>
</dbReference>
<evidence type="ECO:0000256" key="4">
    <source>
        <dbReference type="ARBA" id="ARBA00022605"/>
    </source>
</evidence>
<evidence type="ECO:0000256" key="1">
    <source>
        <dbReference type="ARBA" id="ARBA00004842"/>
    </source>
</evidence>
<evidence type="ECO:0000313" key="12">
    <source>
        <dbReference type="EMBL" id="BEP28989.1"/>
    </source>
</evidence>
<comment type="catalytic activity">
    <reaction evidence="10 11">
        <text>shikimate + ATP = 3-phosphoshikimate + ADP + H(+)</text>
        <dbReference type="Rhea" id="RHEA:13121"/>
        <dbReference type="ChEBI" id="CHEBI:15378"/>
        <dbReference type="ChEBI" id="CHEBI:30616"/>
        <dbReference type="ChEBI" id="CHEBI:36208"/>
        <dbReference type="ChEBI" id="CHEBI:145989"/>
        <dbReference type="ChEBI" id="CHEBI:456216"/>
        <dbReference type="EC" id="2.7.1.71"/>
    </reaction>
</comment>
<keyword evidence="4 11" id="KW-0028">Amino-acid biosynthesis</keyword>
<evidence type="ECO:0000256" key="9">
    <source>
        <dbReference type="ARBA" id="ARBA00023141"/>
    </source>
</evidence>
<dbReference type="SUPFAM" id="SSF52540">
    <property type="entry name" value="P-loop containing nucleoside triphosphate hydrolases"/>
    <property type="match status" value="1"/>
</dbReference>
<keyword evidence="11" id="KW-0963">Cytoplasm</keyword>
<evidence type="ECO:0000256" key="8">
    <source>
        <dbReference type="ARBA" id="ARBA00022840"/>
    </source>
</evidence>
<dbReference type="EC" id="2.7.1.71" evidence="3 11"/>
<dbReference type="Gene3D" id="3.40.50.300">
    <property type="entry name" value="P-loop containing nucleotide triphosphate hydrolases"/>
    <property type="match status" value="1"/>
</dbReference>